<protein>
    <submittedName>
        <fullName evidence="8">Kinase-like domain-containing protein</fullName>
    </submittedName>
</protein>
<keyword evidence="4" id="KW-0547">Nucleotide-binding</keyword>
<dbReference type="PANTHER" id="PTHR11584:SF369">
    <property type="entry name" value="MITOGEN-ACTIVATED PROTEIN KINASE KINASE KINASE 19-RELATED"/>
    <property type="match status" value="1"/>
</dbReference>
<dbReference type="InterPro" id="IPR008271">
    <property type="entry name" value="Ser/Thr_kinase_AS"/>
</dbReference>
<evidence type="ECO:0000256" key="3">
    <source>
        <dbReference type="ARBA" id="ARBA00022679"/>
    </source>
</evidence>
<dbReference type="InterPro" id="IPR000719">
    <property type="entry name" value="Prot_kinase_dom"/>
</dbReference>
<evidence type="ECO:0000256" key="1">
    <source>
        <dbReference type="ARBA" id="ARBA00006529"/>
    </source>
</evidence>
<evidence type="ECO:0000256" key="5">
    <source>
        <dbReference type="ARBA" id="ARBA00022777"/>
    </source>
</evidence>
<feature type="domain" description="Protein kinase" evidence="7">
    <location>
        <begin position="1"/>
        <end position="92"/>
    </location>
</feature>
<reference evidence="8" key="1">
    <citation type="submission" date="2020-11" db="EMBL/GenBank/DDBJ databases">
        <authorList>
            <consortium name="DOE Joint Genome Institute"/>
            <person name="Ahrendt S."/>
            <person name="Riley R."/>
            <person name="Andreopoulos W."/>
            <person name="Labutti K."/>
            <person name="Pangilinan J."/>
            <person name="Ruiz-Duenas F.J."/>
            <person name="Barrasa J.M."/>
            <person name="Sanchez-Garcia M."/>
            <person name="Camarero S."/>
            <person name="Miyauchi S."/>
            <person name="Serrano A."/>
            <person name="Linde D."/>
            <person name="Babiker R."/>
            <person name="Drula E."/>
            <person name="Ayuso-Fernandez I."/>
            <person name="Pacheco R."/>
            <person name="Padilla G."/>
            <person name="Ferreira P."/>
            <person name="Barriuso J."/>
            <person name="Kellner H."/>
            <person name="Castanera R."/>
            <person name="Alfaro M."/>
            <person name="Ramirez L."/>
            <person name="Pisabarro A.G."/>
            <person name="Kuo A."/>
            <person name="Tritt A."/>
            <person name="Lipzen A."/>
            <person name="He G."/>
            <person name="Yan M."/>
            <person name="Ng V."/>
            <person name="Cullen D."/>
            <person name="Martin F."/>
            <person name="Rosso M.-N."/>
            <person name="Henrissat B."/>
            <person name="Hibbett D."/>
            <person name="Martinez A.T."/>
            <person name="Grigoriev I.V."/>
        </authorList>
    </citation>
    <scope>NUCLEOTIDE SEQUENCE</scope>
    <source>
        <strain evidence="8">AH 40177</strain>
    </source>
</reference>
<dbReference type="PANTHER" id="PTHR11584">
    <property type="entry name" value="SERINE/THREONINE PROTEIN KINASE"/>
    <property type="match status" value="1"/>
</dbReference>
<evidence type="ECO:0000256" key="4">
    <source>
        <dbReference type="ARBA" id="ARBA00022741"/>
    </source>
</evidence>
<keyword evidence="2" id="KW-0723">Serine/threonine-protein kinase</keyword>
<evidence type="ECO:0000313" key="8">
    <source>
        <dbReference type="EMBL" id="KAF9060454.1"/>
    </source>
</evidence>
<dbReference type="AlphaFoldDB" id="A0A9P5TZN1"/>
<evidence type="ECO:0000256" key="2">
    <source>
        <dbReference type="ARBA" id="ARBA00022527"/>
    </source>
</evidence>
<dbReference type="Proteomes" id="UP000772434">
    <property type="component" value="Unassembled WGS sequence"/>
</dbReference>
<evidence type="ECO:0000259" key="7">
    <source>
        <dbReference type="PROSITE" id="PS50011"/>
    </source>
</evidence>
<name>A0A9P5TZN1_9AGAR</name>
<dbReference type="GO" id="GO:0005524">
    <property type="term" value="F:ATP binding"/>
    <property type="evidence" value="ECO:0007669"/>
    <property type="project" value="UniProtKB-KW"/>
</dbReference>
<accession>A0A9P5TZN1</accession>
<organism evidence="8 9">
    <name type="scientific">Rhodocollybia butyracea</name>
    <dbReference type="NCBI Taxonomy" id="206335"/>
    <lineage>
        <taxon>Eukaryota</taxon>
        <taxon>Fungi</taxon>
        <taxon>Dikarya</taxon>
        <taxon>Basidiomycota</taxon>
        <taxon>Agaricomycotina</taxon>
        <taxon>Agaricomycetes</taxon>
        <taxon>Agaricomycetidae</taxon>
        <taxon>Agaricales</taxon>
        <taxon>Marasmiineae</taxon>
        <taxon>Omphalotaceae</taxon>
        <taxon>Rhodocollybia</taxon>
    </lineage>
</organism>
<keyword evidence="6" id="KW-0067">ATP-binding</keyword>
<dbReference type="EMBL" id="JADNRY010000243">
    <property type="protein sequence ID" value="KAF9060454.1"/>
    <property type="molecule type" value="Genomic_DNA"/>
</dbReference>
<dbReference type="Pfam" id="PF00069">
    <property type="entry name" value="Pkinase"/>
    <property type="match status" value="1"/>
</dbReference>
<evidence type="ECO:0000256" key="6">
    <source>
        <dbReference type="ARBA" id="ARBA00022840"/>
    </source>
</evidence>
<feature type="non-terminal residue" evidence="8">
    <location>
        <position position="92"/>
    </location>
</feature>
<dbReference type="OrthoDB" id="4062651at2759"/>
<dbReference type="PROSITE" id="PS00108">
    <property type="entry name" value="PROTEIN_KINASE_ST"/>
    <property type="match status" value="1"/>
</dbReference>
<gene>
    <name evidence="8" type="ORF">BDP27DRAFT_1174138</name>
</gene>
<dbReference type="SUPFAM" id="SSF56112">
    <property type="entry name" value="Protein kinase-like (PK-like)"/>
    <property type="match status" value="1"/>
</dbReference>
<dbReference type="GO" id="GO:0004674">
    <property type="term" value="F:protein serine/threonine kinase activity"/>
    <property type="evidence" value="ECO:0007669"/>
    <property type="project" value="UniProtKB-KW"/>
</dbReference>
<proteinExistence type="inferred from homology"/>
<keyword evidence="9" id="KW-1185">Reference proteome</keyword>
<dbReference type="PROSITE" id="PS50011">
    <property type="entry name" value="PROTEIN_KINASE_DOM"/>
    <property type="match status" value="1"/>
</dbReference>
<dbReference type="InterPro" id="IPR011009">
    <property type="entry name" value="Kinase-like_dom_sf"/>
</dbReference>
<comment type="similarity">
    <text evidence="1">Belongs to the protein kinase superfamily. STE Ser/Thr protein kinase family. MAP kinase kinase kinase subfamily.</text>
</comment>
<evidence type="ECO:0000313" key="9">
    <source>
        <dbReference type="Proteomes" id="UP000772434"/>
    </source>
</evidence>
<keyword evidence="5 8" id="KW-0418">Kinase</keyword>
<sequence>MSRDLANGLNFLHENGIAHLDVKPHNMVYDERFNLYLIDFDAAERVEGVQSTINEVRGTKLWMAPGFPELFAEVTKGTYSPILADRFSCGCV</sequence>
<dbReference type="Gene3D" id="1.10.510.10">
    <property type="entry name" value="Transferase(Phosphotransferase) domain 1"/>
    <property type="match status" value="1"/>
</dbReference>
<comment type="caution">
    <text evidence="8">The sequence shown here is derived from an EMBL/GenBank/DDBJ whole genome shotgun (WGS) entry which is preliminary data.</text>
</comment>
<keyword evidence="3" id="KW-0808">Transferase</keyword>